<comment type="caution">
    <text evidence="2">The sequence shown here is derived from an EMBL/GenBank/DDBJ whole genome shotgun (WGS) entry which is preliminary data.</text>
</comment>
<accession>A0A9P6KHQ0</accession>
<dbReference type="EMBL" id="JAABOA010000096">
    <property type="protein sequence ID" value="KAF9585939.1"/>
    <property type="molecule type" value="Genomic_DNA"/>
</dbReference>
<evidence type="ECO:0000256" key="1">
    <source>
        <dbReference type="SAM" id="SignalP"/>
    </source>
</evidence>
<gene>
    <name evidence="2" type="ORF">BGW38_010882</name>
</gene>
<evidence type="ECO:0000313" key="3">
    <source>
        <dbReference type="Proteomes" id="UP000780801"/>
    </source>
</evidence>
<keyword evidence="3" id="KW-1185">Reference proteome</keyword>
<dbReference type="AlphaFoldDB" id="A0A9P6KHQ0"/>
<feature type="signal peptide" evidence="1">
    <location>
        <begin position="1"/>
        <end position="18"/>
    </location>
</feature>
<protein>
    <submittedName>
        <fullName evidence="2">Uncharacterized protein</fullName>
    </submittedName>
</protein>
<keyword evidence="1" id="KW-0732">Signal</keyword>
<name>A0A9P6KHQ0_9FUNG</name>
<organism evidence="2 3">
    <name type="scientific">Lunasporangiospora selenospora</name>
    <dbReference type="NCBI Taxonomy" id="979761"/>
    <lineage>
        <taxon>Eukaryota</taxon>
        <taxon>Fungi</taxon>
        <taxon>Fungi incertae sedis</taxon>
        <taxon>Mucoromycota</taxon>
        <taxon>Mortierellomycotina</taxon>
        <taxon>Mortierellomycetes</taxon>
        <taxon>Mortierellales</taxon>
        <taxon>Mortierellaceae</taxon>
        <taxon>Lunasporangiospora</taxon>
    </lineage>
</organism>
<feature type="chain" id="PRO_5040402534" evidence="1">
    <location>
        <begin position="19"/>
        <end position="135"/>
    </location>
</feature>
<sequence length="135" mass="15551">MALLSACLVVLAAPPTKPSKLFTVESPEKNDVILPGYDIWVHTERDGGKDGEMYKRNPSISIFFQSATSESDINEFIEYVDYRVLSGHGYFFKVKQEWFNTKKPQEKFRLRLTFRLGSAHGYVDSENFFLKLKDS</sequence>
<proteinExistence type="predicted"/>
<reference evidence="2" key="1">
    <citation type="journal article" date="2020" name="Fungal Divers.">
        <title>Resolving the Mortierellaceae phylogeny through synthesis of multi-gene phylogenetics and phylogenomics.</title>
        <authorList>
            <person name="Vandepol N."/>
            <person name="Liber J."/>
            <person name="Desiro A."/>
            <person name="Na H."/>
            <person name="Kennedy M."/>
            <person name="Barry K."/>
            <person name="Grigoriev I.V."/>
            <person name="Miller A.N."/>
            <person name="O'Donnell K."/>
            <person name="Stajich J.E."/>
            <person name="Bonito G."/>
        </authorList>
    </citation>
    <scope>NUCLEOTIDE SEQUENCE</scope>
    <source>
        <strain evidence="2">KOD1015</strain>
    </source>
</reference>
<evidence type="ECO:0000313" key="2">
    <source>
        <dbReference type="EMBL" id="KAF9585939.1"/>
    </source>
</evidence>
<dbReference type="Proteomes" id="UP000780801">
    <property type="component" value="Unassembled WGS sequence"/>
</dbReference>